<dbReference type="InterPro" id="IPR010375">
    <property type="entry name" value="CdAMP_rec"/>
</dbReference>
<dbReference type="Gene3D" id="3.30.70.120">
    <property type="match status" value="1"/>
</dbReference>
<gene>
    <name evidence="1" type="ORF">CLCY_5c01860</name>
</gene>
<dbReference type="PANTHER" id="PTHR38456:SF1">
    <property type="entry name" value="CYCLIC DI-AMP RECEPTOR A"/>
    <property type="match status" value="1"/>
</dbReference>
<dbReference type="EMBL" id="LFVU01000004">
    <property type="protein sequence ID" value="KMT22947.1"/>
    <property type="molecule type" value="Genomic_DNA"/>
</dbReference>
<dbReference type="STRING" id="1121307.CLCY_5c01860"/>
<evidence type="ECO:0000313" key="1">
    <source>
        <dbReference type="EMBL" id="KMT22947.1"/>
    </source>
</evidence>
<dbReference type="Proteomes" id="UP000036756">
    <property type="component" value="Unassembled WGS sequence"/>
</dbReference>
<dbReference type="Pfam" id="PF06153">
    <property type="entry name" value="CdAMP_rec"/>
    <property type="match status" value="1"/>
</dbReference>
<comment type="caution">
    <text evidence="1">The sequence shown here is derived from an EMBL/GenBank/DDBJ whole genome shotgun (WGS) entry which is preliminary data.</text>
</comment>
<organism evidence="1 2">
    <name type="scientific">Clostridium cylindrosporum DSM 605</name>
    <dbReference type="NCBI Taxonomy" id="1121307"/>
    <lineage>
        <taxon>Bacteria</taxon>
        <taxon>Bacillati</taxon>
        <taxon>Bacillota</taxon>
        <taxon>Clostridia</taxon>
        <taxon>Eubacteriales</taxon>
        <taxon>Clostridiaceae</taxon>
        <taxon>Clostridium</taxon>
    </lineage>
</organism>
<name>A0A0J8DAS0_CLOCY</name>
<dbReference type="PATRIC" id="fig|1121307.3.peg.2124"/>
<dbReference type="OrthoDB" id="9794275at2"/>
<evidence type="ECO:0008006" key="3">
    <source>
        <dbReference type="Google" id="ProtNLM"/>
    </source>
</evidence>
<accession>A0A0J8DAS0</accession>
<dbReference type="InterPro" id="IPR015867">
    <property type="entry name" value="N-reg_PII/ATP_PRibTrfase_C"/>
</dbReference>
<sequence>MKLVIAIVHDDDANELIGKLNKANYQVTKLSTTGGFLKSGNTTLLTGVEDERVKDVKEIIREVCRTRETTVAPPNSLIGGGGMFMPSPVKVAIGGATIFVLNVEEFEKA</sequence>
<reference evidence="1 2" key="1">
    <citation type="submission" date="2015-06" db="EMBL/GenBank/DDBJ databases">
        <title>Draft genome sequence of the purine-degrading Clostridium cylindrosporum HC-1 (DSM 605).</title>
        <authorList>
            <person name="Poehlein A."/>
            <person name="Schiel-Bengelsdorf B."/>
            <person name="Bengelsdorf F."/>
            <person name="Daniel R."/>
            <person name="Duerre P."/>
        </authorList>
    </citation>
    <scope>NUCLEOTIDE SEQUENCE [LARGE SCALE GENOMIC DNA]</scope>
    <source>
        <strain evidence="1 2">DSM 605</strain>
    </source>
</reference>
<evidence type="ECO:0000313" key="2">
    <source>
        <dbReference type="Proteomes" id="UP000036756"/>
    </source>
</evidence>
<dbReference type="RefSeq" id="WP_048569670.1">
    <property type="nucleotide sequence ID" value="NZ_LFVU01000004.1"/>
</dbReference>
<proteinExistence type="predicted"/>
<protein>
    <recommendedName>
        <fullName evidence="3">Transcriptional regulator</fullName>
    </recommendedName>
</protein>
<dbReference type="InterPro" id="IPR011322">
    <property type="entry name" value="N-reg_PII-like_a/b"/>
</dbReference>
<dbReference type="PANTHER" id="PTHR38456">
    <property type="entry name" value="CYCLIC DI-AMP RECEPTOR A"/>
    <property type="match status" value="1"/>
</dbReference>
<dbReference type="AlphaFoldDB" id="A0A0J8DAS0"/>
<keyword evidence="2" id="KW-1185">Reference proteome</keyword>
<dbReference type="SUPFAM" id="SSF54913">
    <property type="entry name" value="GlnB-like"/>
    <property type="match status" value="1"/>
</dbReference>